<sequence>MNQDEFVTGYRIYKVGQSTTEFYIAEYAGVNPENGKSRWYIDEVDETSGEKTGKRVTTEDFNETSYKSVRLADGSYKVFRDLGRKPAGNFTPKVTGGFLNSFRIKNVDFSFLFNYSLGSKVLMMDYAALTSSAGGVFHKDMLDRWQQPGDVTSIPKLTTYKTGNYTGSSSYISTFYLRKGDYLKLKNVTLGYTLPANATNVFHISSARVYMQADNVFYLSHERGFDPEQVSMGLVNTIYPALATYSVGIKLEF</sequence>
<proteinExistence type="predicted"/>
<comment type="caution">
    <text evidence="1">The sequence shown here is derived from an EMBL/GenBank/DDBJ whole genome shotgun (WGS) entry which is preliminary data.</text>
</comment>
<reference evidence="1" key="1">
    <citation type="submission" date="2019-08" db="EMBL/GenBank/DDBJ databases">
        <authorList>
            <person name="Kucharzyk K."/>
            <person name="Murdoch R.W."/>
            <person name="Higgins S."/>
            <person name="Loffler F."/>
        </authorList>
    </citation>
    <scope>NUCLEOTIDE SEQUENCE</scope>
</reference>
<protein>
    <recommendedName>
        <fullName evidence="2">TonB-dependent receptor SusC</fullName>
    </recommendedName>
</protein>
<evidence type="ECO:0000313" key="1">
    <source>
        <dbReference type="EMBL" id="MPN00182.1"/>
    </source>
</evidence>
<accession>A0A645EFW7</accession>
<gene>
    <name evidence="1" type="ORF">SDC9_147376</name>
</gene>
<evidence type="ECO:0008006" key="2">
    <source>
        <dbReference type="Google" id="ProtNLM"/>
    </source>
</evidence>
<name>A0A645EFW7_9ZZZZ</name>
<organism evidence="1">
    <name type="scientific">bioreactor metagenome</name>
    <dbReference type="NCBI Taxonomy" id="1076179"/>
    <lineage>
        <taxon>unclassified sequences</taxon>
        <taxon>metagenomes</taxon>
        <taxon>ecological metagenomes</taxon>
    </lineage>
</organism>
<dbReference type="AlphaFoldDB" id="A0A645EFW7"/>
<dbReference type="EMBL" id="VSSQ01046225">
    <property type="protein sequence ID" value="MPN00182.1"/>
    <property type="molecule type" value="Genomic_DNA"/>
</dbReference>